<evidence type="ECO:0000259" key="5">
    <source>
        <dbReference type="PROSITE" id="PS50109"/>
    </source>
</evidence>
<dbReference type="PROSITE" id="PS50110">
    <property type="entry name" value="RESPONSE_REGULATORY"/>
    <property type="match status" value="2"/>
</dbReference>
<dbReference type="InterPro" id="IPR011006">
    <property type="entry name" value="CheY-like_superfamily"/>
</dbReference>
<dbReference type="InterPro" id="IPR036890">
    <property type="entry name" value="HATPase_C_sf"/>
</dbReference>
<proteinExistence type="predicted"/>
<dbReference type="SMART" id="SM00388">
    <property type="entry name" value="HisKA"/>
    <property type="match status" value="1"/>
</dbReference>
<dbReference type="AlphaFoldDB" id="A0A3D5Q9J2"/>
<comment type="caution">
    <text evidence="7">The sequence shown here is derived from an EMBL/GenBank/DDBJ whole genome shotgun (WGS) entry which is preliminary data.</text>
</comment>
<dbReference type="SMART" id="SM00387">
    <property type="entry name" value="HATPase_c"/>
    <property type="match status" value="1"/>
</dbReference>
<evidence type="ECO:0000259" key="6">
    <source>
        <dbReference type="PROSITE" id="PS50110"/>
    </source>
</evidence>
<dbReference type="InterPro" id="IPR001789">
    <property type="entry name" value="Sig_transdc_resp-reg_receiver"/>
</dbReference>
<dbReference type="Gene3D" id="3.30.450.20">
    <property type="entry name" value="PAS domain"/>
    <property type="match status" value="1"/>
</dbReference>
<dbReference type="CDD" id="cd00130">
    <property type="entry name" value="PAS"/>
    <property type="match status" value="1"/>
</dbReference>
<dbReference type="InterPro" id="IPR005467">
    <property type="entry name" value="His_kinase_dom"/>
</dbReference>
<evidence type="ECO:0000313" key="8">
    <source>
        <dbReference type="Proteomes" id="UP000262325"/>
    </source>
</evidence>
<sequence>MQTDKPFKILFVEDVPTDVELAKRMLKKEGLNFIYKVVETEEAFRNTLSEFNPDVIISDYSMPTFDGMSALKIARSMPDFYPFILLTGSINEETAVTCMKAGANDYIIKEHIARLPFAVVEAINKSLAIAEKEKIANTLLESERKFRSIFYNHSAVKMIVDPENGNIVEANKAAAEFYGWSIGELESMNIMQLKNSPPDQVLESMNKVMSGDKANCFFQHKQAGGSTADVELFCSKVQFNNKDFLHVIVHDITEQNRLKEQLRQSQKLESIGRLAGGMAHDYNNILTVILNYSELALTKLKPGDTVYSYIGEIKNAAERSNRITSQLLTFARSQSYNPQVLDLNSTIEDMLNMLTSLIGESIELEWRPAENLWLTKIDPSHVDQILANLCVNAKDAIDGDGKIKIETRNLSIDQDSFKNNSQIIPGDYIVLTISDNGCGMDEETQKNIFEPFFTTKEHGKGTGLGLSTIYGIVKQNDGFISVNSEVDKGTAFDIYLKRAYDLPETKNNKKEDSIKMTKNKTILIVDDEAAITKAASEILKSFGYNVLTATCTNDAIKTAE</sequence>
<dbReference type="Pfam" id="PF00072">
    <property type="entry name" value="Response_reg"/>
    <property type="match status" value="1"/>
</dbReference>
<dbReference type="InterPro" id="IPR000014">
    <property type="entry name" value="PAS"/>
</dbReference>
<dbReference type="SUPFAM" id="SSF52172">
    <property type="entry name" value="CheY-like"/>
    <property type="match status" value="2"/>
</dbReference>
<comment type="caution">
    <text evidence="4">Lacks conserved residue(s) required for the propagation of feature annotation.</text>
</comment>
<dbReference type="InterPro" id="IPR004358">
    <property type="entry name" value="Sig_transdc_His_kin-like_C"/>
</dbReference>
<feature type="domain" description="Response regulatory" evidence="6">
    <location>
        <begin position="521"/>
        <end position="560"/>
    </location>
</feature>
<dbReference type="NCBIfam" id="TIGR00229">
    <property type="entry name" value="sensory_box"/>
    <property type="match status" value="1"/>
</dbReference>
<dbReference type="PROSITE" id="PS50109">
    <property type="entry name" value="HIS_KIN"/>
    <property type="match status" value="1"/>
</dbReference>
<dbReference type="Pfam" id="PF13426">
    <property type="entry name" value="PAS_9"/>
    <property type="match status" value="1"/>
</dbReference>
<evidence type="ECO:0000313" key="7">
    <source>
        <dbReference type="EMBL" id="HCW92521.1"/>
    </source>
</evidence>
<dbReference type="InterPro" id="IPR035965">
    <property type="entry name" value="PAS-like_dom_sf"/>
</dbReference>
<dbReference type="PANTHER" id="PTHR43065">
    <property type="entry name" value="SENSOR HISTIDINE KINASE"/>
    <property type="match status" value="1"/>
</dbReference>
<dbReference type="Proteomes" id="UP000262325">
    <property type="component" value="Unassembled WGS sequence"/>
</dbReference>
<dbReference type="CDD" id="cd00082">
    <property type="entry name" value="HisKA"/>
    <property type="match status" value="1"/>
</dbReference>
<feature type="modified residue" description="4-aspartylphosphate" evidence="4">
    <location>
        <position position="59"/>
    </location>
</feature>
<dbReference type="GO" id="GO:0000155">
    <property type="term" value="F:phosphorelay sensor kinase activity"/>
    <property type="evidence" value="ECO:0007669"/>
    <property type="project" value="InterPro"/>
</dbReference>
<protein>
    <recommendedName>
        <fullName evidence="2">histidine kinase</fullName>
        <ecNumber evidence="2">2.7.13.3</ecNumber>
    </recommendedName>
</protein>
<dbReference type="PANTHER" id="PTHR43065:SF42">
    <property type="entry name" value="TWO-COMPONENT SENSOR PPRA"/>
    <property type="match status" value="1"/>
</dbReference>
<dbReference type="EC" id="2.7.13.3" evidence="2"/>
<dbReference type="SUPFAM" id="SSF47384">
    <property type="entry name" value="Homodimeric domain of signal transducing histidine kinase"/>
    <property type="match status" value="1"/>
</dbReference>
<dbReference type="Pfam" id="PF02518">
    <property type="entry name" value="HATPase_c"/>
    <property type="match status" value="1"/>
</dbReference>
<dbReference type="SUPFAM" id="SSF55785">
    <property type="entry name" value="PYP-like sensor domain (PAS domain)"/>
    <property type="match status" value="1"/>
</dbReference>
<dbReference type="Gene3D" id="3.30.565.10">
    <property type="entry name" value="Histidine kinase-like ATPase, C-terminal domain"/>
    <property type="match status" value="1"/>
</dbReference>
<dbReference type="InterPro" id="IPR003594">
    <property type="entry name" value="HATPase_dom"/>
</dbReference>
<dbReference type="Gene3D" id="3.40.50.2300">
    <property type="match status" value="2"/>
</dbReference>
<evidence type="ECO:0000256" key="2">
    <source>
        <dbReference type="ARBA" id="ARBA00012438"/>
    </source>
</evidence>
<accession>A0A3D5Q9J2</accession>
<evidence type="ECO:0000256" key="4">
    <source>
        <dbReference type="PROSITE-ProRule" id="PRU00169"/>
    </source>
</evidence>
<keyword evidence="3 4" id="KW-0597">Phosphoprotein</keyword>
<feature type="non-terminal residue" evidence="7">
    <location>
        <position position="560"/>
    </location>
</feature>
<evidence type="ECO:0000256" key="3">
    <source>
        <dbReference type="ARBA" id="ARBA00022553"/>
    </source>
</evidence>
<comment type="catalytic activity">
    <reaction evidence="1">
        <text>ATP + protein L-histidine = ADP + protein N-phospho-L-histidine.</text>
        <dbReference type="EC" id="2.7.13.3"/>
    </reaction>
</comment>
<dbReference type="Gene3D" id="1.10.287.130">
    <property type="match status" value="1"/>
</dbReference>
<feature type="domain" description="Response regulatory" evidence="6">
    <location>
        <begin position="8"/>
        <end position="124"/>
    </location>
</feature>
<dbReference type="InterPro" id="IPR003661">
    <property type="entry name" value="HisK_dim/P_dom"/>
</dbReference>
<evidence type="ECO:0000256" key="1">
    <source>
        <dbReference type="ARBA" id="ARBA00000085"/>
    </source>
</evidence>
<dbReference type="SUPFAM" id="SSF55874">
    <property type="entry name" value="ATPase domain of HSP90 chaperone/DNA topoisomerase II/histidine kinase"/>
    <property type="match status" value="1"/>
</dbReference>
<dbReference type="Pfam" id="PF00512">
    <property type="entry name" value="HisKA"/>
    <property type="match status" value="1"/>
</dbReference>
<name>A0A3D5Q9J2_FLESI</name>
<dbReference type="EMBL" id="DPPF01000052">
    <property type="protein sequence ID" value="HCW92521.1"/>
    <property type="molecule type" value="Genomic_DNA"/>
</dbReference>
<dbReference type="SMART" id="SM00448">
    <property type="entry name" value="REC"/>
    <property type="match status" value="1"/>
</dbReference>
<gene>
    <name evidence="7" type="ORF">DHM44_02450</name>
</gene>
<feature type="domain" description="Histidine kinase" evidence="5">
    <location>
        <begin position="277"/>
        <end position="500"/>
    </location>
</feature>
<organism evidence="7 8">
    <name type="scientific">Flexistipes sinusarabici</name>
    <dbReference type="NCBI Taxonomy" id="2352"/>
    <lineage>
        <taxon>Bacteria</taxon>
        <taxon>Pseudomonadati</taxon>
        <taxon>Deferribacterota</taxon>
        <taxon>Deferribacteres</taxon>
        <taxon>Deferribacterales</taxon>
        <taxon>Flexistipitaceae</taxon>
        <taxon>Flexistipes</taxon>
    </lineage>
</organism>
<dbReference type="CDD" id="cd00156">
    <property type="entry name" value="REC"/>
    <property type="match status" value="1"/>
</dbReference>
<reference evidence="7 8" key="1">
    <citation type="journal article" date="2018" name="Nat. Biotechnol.">
        <title>A standardized bacterial taxonomy based on genome phylogeny substantially revises the tree of life.</title>
        <authorList>
            <person name="Parks D.H."/>
            <person name="Chuvochina M."/>
            <person name="Waite D.W."/>
            <person name="Rinke C."/>
            <person name="Skarshewski A."/>
            <person name="Chaumeil P.A."/>
            <person name="Hugenholtz P."/>
        </authorList>
    </citation>
    <scope>NUCLEOTIDE SEQUENCE [LARGE SCALE GENOMIC DNA]</scope>
    <source>
        <strain evidence="7">UBA8672</strain>
    </source>
</reference>
<dbReference type="InterPro" id="IPR036097">
    <property type="entry name" value="HisK_dim/P_sf"/>
</dbReference>
<dbReference type="PRINTS" id="PR00344">
    <property type="entry name" value="BCTRLSENSOR"/>
</dbReference>